<gene>
    <name evidence="2" type="ORF">B7463_g3709</name>
</gene>
<protein>
    <submittedName>
        <fullName evidence="2">Uncharacterized protein</fullName>
    </submittedName>
</protein>
<feature type="non-terminal residue" evidence="2">
    <location>
        <position position="1"/>
    </location>
</feature>
<dbReference type="EMBL" id="NCSJ02000051">
    <property type="protein sequence ID" value="RFU32632.1"/>
    <property type="molecule type" value="Genomic_DNA"/>
</dbReference>
<feature type="non-terminal residue" evidence="2">
    <location>
        <position position="320"/>
    </location>
</feature>
<dbReference type="AlphaFoldDB" id="A0A3E2HHI8"/>
<dbReference type="OrthoDB" id="2103397at2759"/>
<dbReference type="Proteomes" id="UP000258309">
    <property type="component" value="Unassembled WGS sequence"/>
</dbReference>
<comment type="caution">
    <text evidence="2">The sequence shown here is derived from an EMBL/GenBank/DDBJ whole genome shotgun (WGS) entry which is preliminary data.</text>
</comment>
<dbReference type="STRING" id="5539.A0A3E2HHI8"/>
<proteinExistence type="predicted"/>
<sequence>MSPPTTPIRSRPSSSISTSQKRDHTVIKDFFGLLATVDDEEPDPDTLAKAAQMAKAAAAEWSQLTFDEKVKLTIKVRQASTLKDVTFVTTPLGITYHNSEEFVWEEPQGPEVKLSEDAESLSARIRRATFWNRESAENLSRILIDIVLFDRLEAHQEDLAAKNLSIRGEVSIDAKTRTGNKIITGVANYVLGYDPIEPSTPDTFEGISIVVEAKKSLGSEEGDGGLAQAVVYMSGIQQQRRMRLEEPARIVDTTYGIFSNGIFWQFMRLDGKRLLVSGPQTTLTQVGRRSVYRFVDTIIKSSVDLSLQNPDATPECFSTL</sequence>
<keyword evidence="3" id="KW-1185">Reference proteome</keyword>
<feature type="region of interest" description="Disordered" evidence="1">
    <location>
        <begin position="1"/>
        <end position="21"/>
    </location>
</feature>
<evidence type="ECO:0000256" key="1">
    <source>
        <dbReference type="SAM" id="MobiDB-lite"/>
    </source>
</evidence>
<feature type="compositionally biased region" description="Low complexity" evidence="1">
    <location>
        <begin position="7"/>
        <end position="19"/>
    </location>
</feature>
<reference evidence="2 3" key="1">
    <citation type="submission" date="2018-05" db="EMBL/GenBank/DDBJ databases">
        <title>Draft genome sequence of Scytalidium lignicola DSM 105466, a ubiquitous saprotrophic fungus.</title>
        <authorList>
            <person name="Buettner E."/>
            <person name="Gebauer A.M."/>
            <person name="Hofrichter M."/>
            <person name="Liers C."/>
            <person name="Kellner H."/>
        </authorList>
    </citation>
    <scope>NUCLEOTIDE SEQUENCE [LARGE SCALE GENOMIC DNA]</scope>
    <source>
        <strain evidence="2 3">DSM 105466</strain>
    </source>
</reference>
<evidence type="ECO:0000313" key="3">
    <source>
        <dbReference type="Proteomes" id="UP000258309"/>
    </source>
</evidence>
<name>A0A3E2HHI8_SCYLI</name>
<organism evidence="2 3">
    <name type="scientific">Scytalidium lignicola</name>
    <name type="common">Hyphomycete</name>
    <dbReference type="NCBI Taxonomy" id="5539"/>
    <lineage>
        <taxon>Eukaryota</taxon>
        <taxon>Fungi</taxon>
        <taxon>Dikarya</taxon>
        <taxon>Ascomycota</taxon>
        <taxon>Pezizomycotina</taxon>
        <taxon>Leotiomycetes</taxon>
        <taxon>Leotiomycetes incertae sedis</taxon>
        <taxon>Scytalidium</taxon>
    </lineage>
</organism>
<evidence type="ECO:0000313" key="2">
    <source>
        <dbReference type="EMBL" id="RFU32632.1"/>
    </source>
</evidence>
<accession>A0A3E2HHI8</accession>